<comment type="caution">
    <text evidence="2">The sequence shown here is derived from an EMBL/GenBank/DDBJ whole genome shotgun (WGS) entry which is preliminary data.</text>
</comment>
<dbReference type="STRING" id="1798553.A3H70_04820"/>
<accession>A0A1G2BV61</accession>
<dbReference type="Proteomes" id="UP000178109">
    <property type="component" value="Unassembled WGS sequence"/>
</dbReference>
<protein>
    <recommendedName>
        <fullName evidence="1">HDOD domain-containing protein</fullName>
    </recommendedName>
</protein>
<sequence>MIIAIPGEKNQALLLLKQGREAGLKHIIVKPFDPSLLAERVAQALRMKDREDKQLDIAQIKKEIQSLSDLPAMPEIHGKILVIIGKPDTEVDVDRLVRLIEADPFLVANILKIARSACYGFGGSYVRNAVTFLGLKRLRPIIHAASVLKIFEKEEGPGTVGAFSVRELWRHSLACGVVMGIVSREVRGRAHFLLGLLHDIGKIVLNHKFHEYFKEVVRIVDEEKRSIYDVEKEILGITHADIGHVLASVWELPPEVVVAIAHHHRPSTAQMHKRLGALVHFSDIAVRTMQIGYGGDPLIPEMDPYANRLRLKMDSLVSRKEEIIEQVDSIASIREENKK</sequence>
<dbReference type="Gene3D" id="1.10.3210.10">
    <property type="entry name" value="Hypothetical protein af1432"/>
    <property type="match status" value="1"/>
</dbReference>
<dbReference type="PROSITE" id="PS51833">
    <property type="entry name" value="HDOD"/>
    <property type="match status" value="1"/>
</dbReference>
<proteinExistence type="predicted"/>
<dbReference type="SUPFAM" id="SSF109604">
    <property type="entry name" value="HD-domain/PDEase-like"/>
    <property type="match status" value="1"/>
</dbReference>
<dbReference type="Pfam" id="PF08668">
    <property type="entry name" value="HDOD"/>
    <property type="match status" value="1"/>
</dbReference>
<dbReference type="PANTHER" id="PTHR33525:SF3">
    <property type="entry name" value="RIBONUCLEASE Y"/>
    <property type="match status" value="1"/>
</dbReference>
<dbReference type="InterPro" id="IPR013976">
    <property type="entry name" value="HDOD"/>
</dbReference>
<evidence type="ECO:0000313" key="2">
    <source>
        <dbReference type="EMBL" id="OGY92170.1"/>
    </source>
</evidence>
<reference evidence="2 3" key="1">
    <citation type="journal article" date="2016" name="Nat. Commun.">
        <title>Thousands of microbial genomes shed light on interconnected biogeochemical processes in an aquifer system.</title>
        <authorList>
            <person name="Anantharaman K."/>
            <person name="Brown C.T."/>
            <person name="Hug L.A."/>
            <person name="Sharon I."/>
            <person name="Castelle C.J."/>
            <person name="Probst A.J."/>
            <person name="Thomas B.C."/>
            <person name="Singh A."/>
            <person name="Wilkins M.J."/>
            <person name="Karaoz U."/>
            <person name="Brodie E.L."/>
            <person name="Williams K.H."/>
            <person name="Hubbard S.S."/>
            <person name="Banfield J.F."/>
        </authorList>
    </citation>
    <scope>NUCLEOTIDE SEQUENCE [LARGE SCALE GENOMIC DNA]</scope>
</reference>
<gene>
    <name evidence="2" type="ORF">A3H70_04820</name>
</gene>
<dbReference type="EMBL" id="MHKO01000027">
    <property type="protein sequence ID" value="OGY92170.1"/>
    <property type="molecule type" value="Genomic_DNA"/>
</dbReference>
<dbReference type="InterPro" id="IPR052340">
    <property type="entry name" value="RNase_Y/CdgJ"/>
</dbReference>
<name>A0A1G2BV61_9BACT</name>
<evidence type="ECO:0000313" key="3">
    <source>
        <dbReference type="Proteomes" id="UP000178109"/>
    </source>
</evidence>
<dbReference type="AlphaFoldDB" id="A0A1G2BV61"/>
<organism evidence="2 3">
    <name type="scientific">Candidatus Komeilibacteria bacterium RIFCSPLOWO2_02_FULL_48_11</name>
    <dbReference type="NCBI Taxonomy" id="1798553"/>
    <lineage>
        <taxon>Bacteria</taxon>
        <taxon>Candidatus Komeiliibacteriota</taxon>
    </lineage>
</organism>
<dbReference type="PANTHER" id="PTHR33525">
    <property type="match status" value="1"/>
</dbReference>
<feature type="domain" description="HDOD" evidence="1">
    <location>
        <begin position="70"/>
        <end position="266"/>
    </location>
</feature>
<evidence type="ECO:0000259" key="1">
    <source>
        <dbReference type="PROSITE" id="PS51833"/>
    </source>
</evidence>